<dbReference type="Proteomes" id="UP000248806">
    <property type="component" value="Unassembled WGS sequence"/>
</dbReference>
<dbReference type="RefSeq" id="WP_111324974.1">
    <property type="nucleotide sequence ID" value="NZ_BIFX01000001.1"/>
</dbReference>
<dbReference type="InterPro" id="IPR003749">
    <property type="entry name" value="ThiS/MoaD-like"/>
</dbReference>
<keyword evidence="2" id="KW-1185">Reference proteome</keyword>
<dbReference type="PANTHER" id="PTHR34472">
    <property type="entry name" value="SULFUR CARRIER PROTEIN THIS"/>
    <property type="match status" value="1"/>
</dbReference>
<evidence type="ECO:0000313" key="2">
    <source>
        <dbReference type="Proteomes" id="UP000248806"/>
    </source>
</evidence>
<dbReference type="Pfam" id="PF02597">
    <property type="entry name" value="ThiS"/>
    <property type="match status" value="1"/>
</dbReference>
<dbReference type="InterPro" id="IPR012675">
    <property type="entry name" value="Beta-grasp_dom_sf"/>
</dbReference>
<organism evidence="1 2">
    <name type="scientific">Thermosporothrix hazakensis</name>
    <dbReference type="NCBI Taxonomy" id="644383"/>
    <lineage>
        <taxon>Bacteria</taxon>
        <taxon>Bacillati</taxon>
        <taxon>Chloroflexota</taxon>
        <taxon>Ktedonobacteria</taxon>
        <taxon>Ktedonobacterales</taxon>
        <taxon>Thermosporotrichaceae</taxon>
        <taxon>Thermosporothrix</taxon>
    </lineage>
</organism>
<dbReference type="Gene3D" id="3.10.20.30">
    <property type="match status" value="1"/>
</dbReference>
<dbReference type="SUPFAM" id="SSF54285">
    <property type="entry name" value="MoaD/ThiS"/>
    <property type="match status" value="1"/>
</dbReference>
<dbReference type="OrthoDB" id="163636at2"/>
<dbReference type="AlphaFoldDB" id="A0A326U2G6"/>
<comment type="caution">
    <text evidence="1">The sequence shown here is derived from an EMBL/GenBank/DDBJ whole genome shotgun (WGS) entry which is preliminary data.</text>
</comment>
<reference evidence="1 2" key="1">
    <citation type="submission" date="2018-06" db="EMBL/GenBank/DDBJ databases">
        <title>Genomic Encyclopedia of Archaeal and Bacterial Type Strains, Phase II (KMG-II): from individual species to whole genera.</title>
        <authorList>
            <person name="Goeker M."/>
        </authorList>
    </citation>
    <scope>NUCLEOTIDE SEQUENCE [LARGE SCALE GENOMIC DNA]</scope>
    <source>
        <strain evidence="1 2">ATCC BAA-1881</strain>
    </source>
</reference>
<dbReference type="NCBIfam" id="TIGR01683">
    <property type="entry name" value="thiS"/>
    <property type="match status" value="1"/>
</dbReference>
<gene>
    <name evidence="1" type="ORF">EI42_04659</name>
</gene>
<accession>A0A326U2G6</accession>
<proteinExistence type="predicted"/>
<sequence length="77" mass="8121">MTDGQQPANGTISILANGQTRTVRAGCTIAEFLQELSIAPRLVVAQLDGTIIAREQFGTTPLYEGCRLELVTMVGGG</sequence>
<dbReference type="InterPro" id="IPR010035">
    <property type="entry name" value="Thi_S"/>
</dbReference>
<dbReference type="InterPro" id="IPR016155">
    <property type="entry name" value="Mopterin_synth/thiamin_S_b"/>
</dbReference>
<dbReference type="CDD" id="cd00565">
    <property type="entry name" value="Ubl_ThiS"/>
    <property type="match status" value="1"/>
</dbReference>
<dbReference type="EMBL" id="QKUF01000022">
    <property type="protein sequence ID" value="PZW24213.1"/>
    <property type="molecule type" value="Genomic_DNA"/>
</dbReference>
<protein>
    <submittedName>
        <fullName evidence="1">Thiazole synthase/sulfur carrier protein</fullName>
    </submittedName>
</protein>
<dbReference type="PANTHER" id="PTHR34472:SF1">
    <property type="entry name" value="SULFUR CARRIER PROTEIN THIS"/>
    <property type="match status" value="1"/>
</dbReference>
<name>A0A326U2G6_THEHA</name>
<evidence type="ECO:0000313" key="1">
    <source>
        <dbReference type="EMBL" id="PZW24213.1"/>
    </source>
</evidence>